<dbReference type="GO" id="GO:0019646">
    <property type="term" value="P:aerobic electron transport chain"/>
    <property type="evidence" value="ECO:0007669"/>
    <property type="project" value="InterPro"/>
</dbReference>
<comment type="subcellular location">
    <subcellularLocation>
        <location evidence="1">Membrane</location>
        <topology evidence="1">Multi-pass membrane protein</topology>
    </subcellularLocation>
</comment>
<geneLocation type="mitochondrion" evidence="11"/>
<organism evidence="11">
    <name type="scientific">Centrorhynchus milvus</name>
    <dbReference type="NCBI Taxonomy" id="2594319"/>
    <lineage>
        <taxon>Eukaryota</taxon>
        <taxon>Metazoa</taxon>
        <taxon>Spiralia</taxon>
        <taxon>Lophotrochozoa</taxon>
        <taxon>Acanthocephala</taxon>
        <taxon>Palaeacanthocephala</taxon>
        <taxon>Polymorphida</taxon>
        <taxon>Centrorhynchidae</taxon>
        <taxon>Centrorhynchus</taxon>
    </lineage>
</organism>
<feature type="transmembrane region" description="Helical" evidence="9">
    <location>
        <begin position="105"/>
        <end position="123"/>
    </location>
</feature>
<dbReference type="PROSITE" id="PS50253">
    <property type="entry name" value="COX3"/>
    <property type="match status" value="1"/>
</dbReference>
<evidence type="ECO:0000256" key="9">
    <source>
        <dbReference type="SAM" id="Phobius"/>
    </source>
</evidence>
<keyword evidence="4 8" id="KW-0812">Transmembrane</keyword>
<feature type="transmembrane region" description="Helical" evidence="9">
    <location>
        <begin position="215"/>
        <end position="235"/>
    </location>
</feature>
<accession>A0A515KYY8</accession>
<dbReference type="GO" id="GO:0016020">
    <property type="term" value="C:membrane"/>
    <property type="evidence" value="ECO:0007669"/>
    <property type="project" value="UniProtKB-SubCell"/>
</dbReference>
<keyword evidence="5" id="KW-1278">Translocase</keyword>
<evidence type="ECO:0000259" key="10">
    <source>
        <dbReference type="PROSITE" id="PS50253"/>
    </source>
</evidence>
<keyword evidence="8 11" id="KW-0496">Mitochondrion</keyword>
<evidence type="ECO:0000256" key="1">
    <source>
        <dbReference type="ARBA" id="ARBA00004141"/>
    </source>
</evidence>
<dbReference type="InterPro" id="IPR000298">
    <property type="entry name" value="Cyt_c_oxidase-like_su3"/>
</dbReference>
<dbReference type="InterPro" id="IPR035973">
    <property type="entry name" value="Cyt_c_oxidase_su3-like_sf"/>
</dbReference>
<keyword evidence="7 9" id="KW-0472">Membrane</keyword>
<dbReference type="PANTHER" id="PTHR11403:SF7">
    <property type="entry name" value="CYTOCHROME C OXIDASE SUBUNIT 3"/>
    <property type="match status" value="1"/>
</dbReference>
<evidence type="ECO:0000256" key="4">
    <source>
        <dbReference type="ARBA" id="ARBA00022692"/>
    </source>
</evidence>
<dbReference type="EMBL" id="MK922344">
    <property type="protein sequence ID" value="QDM37032.1"/>
    <property type="molecule type" value="Genomic_DNA"/>
</dbReference>
<proteinExistence type="inferred from homology"/>
<dbReference type="Pfam" id="PF00510">
    <property type="entry name" value="COX3"/>
    <property type="match status" value="1"/>
</dbReference>
<evidence type="ECO:0000256" key="2">
    <source>
        <dbReference type="ARBA" id="ARBA00010581"/>
    </source>
</evidence>
<evidence type="ECO:0000313" key="11">
    <source>
        <dbReference type="EMBL" id="QDM37032.1"/>
    </source>
</evidence>
<dbReference type="CDD" id="cd00386">
    <property type="entry name" value="Heme_Cu_Oxidase_III_like"/>
    <property type="match status" value="1"/>
</dbReference>
<feature type="transmembrane region" description="Helical" evidence="9">
    <location>
        <begin position="12"/>
        <end position="45"/>
    </location>
</feature>
<dbReference type="GO" id="GO:0004129">
    <property type="term" value="F:cytochrome-c oxidase activity"/>
    <property type="evidence" value="ECO:0007669"/>
    <property type="project" value="InterPro"/>
</dbReference>
<gene>
    <name evidence="11" type="primary">COX3</name>
</gene>
<dbReference type="Gene3D" id="1.20.120.80">
    <property type="entry name" value="Cytochrome c oxidase, subunit III, four-helix bundle"/>
    <property type="match status" value="1"/>
</dbReference>
<evidence type="ECO:0000256" key="6">
    <source>
        <dbReference type="ARBA" id="ARBA00022989"/>
    </source>
</evidence>
<feature type="transmembrane region" description="Helical" evidence="9">
    <location>
        <begin position="130"/>
        <end position="152"/>
    </location>
</feature>
<name>A0A515KYY8_9BILA</name>
<reference evidence="11" key="1">
    <citation type="journal article" date="2019" name="Infect. Genet. Evol.">
        <title>Characterization of the complete mitochondrial genome of Centrorhynchus milvus (Acanthocephala: Polymorphida) and its phylogenetic implications.</title>
        <authorList>
            <person name="Muhammad N."/>
            <person name="Suleman"/>
            <person name="Ma J."/>
            <person name="Khan M.S."/>
            <person name="Wu S.S."/>
            <person name="Zhu X.Q."/>
            <person name="Li L."/>
        </authorList>
    </citation>
    <scope>NUCLEOTIDE SEQUENCE</scope>
    <source>
        <strain evidence="11">Pakistan</strain>
    </source>
</reference>
<evidence type="ECO:0000256" key="3">
    <source>
        <dbReference type="ARBA" id="ARBA00015944"/>
    </source>
</evidence>
<keyword evidence="6 9" id="KW-1133">Transmembrane helix</keyword>
<feature type="domain" description="Heme-copper oxidase subunit III family profile" evidence="10">
    <location>
        <begin position="1"/>
        <end position="237"/>
    </location>
</feature>
<protein>
    <recommendedName>
        <fullName evidence="3 8">Cytochrome c oxidase subunit 3</fullName>
    </recommendedName>
</protein>
<dbReference type="AlphaFoldDB" id="A0A515KYY8"/>
<evidence type="ECO:0000256" key="5">
    <source>
        <dbReference type="ARBA" id="ARBA00022967"/>
    </source>
</evidence>
<feature type="transmembrane region" description="Helical" evidence="9">
    <location>
        <begin position="57"/>
        <end position="85"/>
    </location>
</feature>
<sequence>MLVVSSWPLVVSLGVVFVMLGISAGYVGVMVLGASVALMGLLGWVGEDQVKGLWSVLEGSCVGVGAVGVLIFIFMEFCFFVALVASSLYMVDSWDEGVKVDMYEVPLLISLVLLSSGVSITLAHQSMHSGLLWTASTWVFVTVLLGVVFVAIQYGEWGTNWFSVTDGVGGSLFYLITGFHGMHVILGVGLNLLLLCMVMGEGLSAGSEWKSEGVVWYWHFVDVVWLFVFLTVYWYCM</sequence>
<evidence type="ECO:0000256" key="7">
    <source>
        <dbReference type="ARBA" id="ARBA00023136"/>
    </source>
</evidence>
<comment type="function">
    <text evidence="8">Component of the cytochrome c oxidase, the last enzyme in the mitochondrial electron transport chain which drives oxidative phosphorylation. The respiratory chain contains 3 multisubunit complexes succinate dehydrogenase (complex II, CII), ubiquinol-cytochrome c oxidoreductase (cytochrome b-c1 complex, complex III, CIII) and cytochrome c oxidase (complex IV, CIV), that cooperate to transfer electrons derived from NADH and succinate to molecular oxygen, creating an electrochemical gradient over the inner membrane that drives transmembrane transport and the ATP synthase. Cytochrome c oxidase is the component of the respiratory chain that catalyzes the reduction of oxygen to water. Electrons originating from reduced cytochrome c in the intermembrane space (IMS) are transferred via the dinuclear copper A center (CU(A)) of subunit 2 and heme A of subunit 1 to the active site in subunit 1, a binuclear center (BNC) formed by heme A3 and copper B (CU(B)). The BNC reduces molecular oxygen to 2 water molecules using 4 electrons from cytochrome c in the IMS and 4 protons from the mitochondrial matrix.</text>
</comment>
<evidence type="ECO:0000256" key="8">
    <source>
        <dbReference type="RuleBase" id="RU003375"/>
    </source>
</evidence>
<comment type="similarity">
    <text evidence="2 8">Belongs to the cytochrome c oxidase subunit 3 family.</text>
</comment>
<dbReference type="PANTHER" id="PTHR11403">
    <property type="entry name" value="CYTOCHROME C OXIDASE SUBUNIT III"/>
    <property type="match status" value="1"/>
</dbReference>
<feature type="transmembrane region" description="Helical" evidence="9">
    <location>
        <begin position="172"/>
        <end position="194"/>
    </location>
</feature>
<dbReference type="InterPro" id="IPR024791">
    <property type="entry name" value="Cyt_c/ubiquinol_Oxase_su3"/>
</dbReference>
<dbReference type="InterPro" id="IPR013833">
    <property type="entry name" value="Cyt_c_oxidase_su3_a-hlx"/>
</dbReference>
<dbReference type="SUPFAM" id="SSF81452">
    <property type="entry name" value="Cytochrome c oxidase subunit III-like"/>
    <property type="match status" value="1"/>
</dbReference>